<dbReference type="AlphaFoldDB" id="A0AAN8VVX2"/>
<gene>
    <name evidence="2" type="ORF">RJ641_033802</name>
</gene>
<protein>
    <submittedName>
        <fullName evidence="2">Uncharacterized protein</fullName>
    </submittedName>
</protein>
<evidence type="ECO:0000313" key="2">
    <source>
        <dbReference type="EMBL" id="KAK6936772.1"/>
    </source>
</evidence>
<dbReference type="PANTHER" id="PTHR35138:SF1">
    <property type="entry name" value="MYB-LIKE DOMAIN-CONTAINING PROTEIN"/>
    <property type="match status" value="1"/>
</dbReference>
<feature type="region of interest" description="Disordered" evidence="1">
    <location>
        <begin position="271"/>
        <end position="292"/>
    </location>
</feature>
<sequence length="431" mass="49119">MRFGFRRTPEWMKKMFAGINKGDKNGPVFRFFMDLGDAVSYVRRLNIPSGVVGACRLDLAYEHFKFEFHYFKLITWSFSPSLLQPRLIAMREKPHLFQFVPNHKQVKAANKLLKRLPQNGGKQKVDGVLFSAQNLDIAIPTPDGIKWYTPYFFDKNMLDNILEESVDQYFHSLIQSRQLQRRRDVIDDNLTAEVVQELLDEIGHPAIPLSVISKAAVRQLLHVVDKRNRWLRKATGIQPKFLCMVDSFEKRSAASFLRASVSTICVTSLETDGNKDPLPPAPTESNLRDGNSVDRPVLDFRFPFGDWSKFPWSKSHPQSHIRPKTRMDNSADECIKREIRPNPLLQKITMVGISTGEAGQMAKASLQKTMEDLTKELEQRNQGNGSDTNTSSVNLELNSDDRDPVFVANVGDYYAGRKTGSTRWVRVVEAA</sequence>
<evidence type="ECO:0000313" key="3">
    <source>
        <dbReference type="Proteomes" id="UP001370490"/>
    </source>
</evidence>
<dbReference type="PANTHER" id="PTHR35138">
    <property type="entry name" value="OS01G0225300 PROTEIN"/>
    <property type="match status" value="1"/>
</dbReference>
<evidence type="ECO:0000256" key="1">
    <source>
        <dbReference type="SAM" id="MobiDB-lite"/>
    </source>
</evidence>
<reference evidence="2 3" key="1">
    <citation type="submission" date="2023-12" db="EMBL/GenBank/DDBJ databases">
        <title>A high-quality genome assembly for Dillenia turbinata (Dilleniales).</title>
        <authorList>
            <person name="Chanderbali A."/>
        </authorList>
    </citation>
    <scope>NUCLEOTIDE SEQUENCE [LARGE SCALE GENOMIC DNA]</scope>
    <source>
        <strain evidence="2">LSX21</strain>
        <tissue evidence="2">Leaf</tissue>
    </source>
</reference>
<name>A0AAN8VVX2_9MAGN</name>
<feature type="compositionally biased region" description="Polar residues" evidence="1">
    <location>
        <begin position="380"/>
        <end position="397"/>
    </location>
</feature>
<organism evidence="2 3">
    <name type="scientific">Dillenia turbinata</name>
    <dbReference type="NCBI Taxonomy" id="194707"/>
    <lineage>
        <taxon>Eukaryota</taxon>
        <taxon>Viridiplantae</taxon>
        <taxon>Streptophyta</taxon>
        <taxon>Embryophyta</taxon>
        <taxon>Tracheophyta</taxon>
        <taxon>Spermatophyta</taxon>
        <taxon>Magnoliopsida</taxon>
        <taxon>eudicotyledons</taxon>
        <taxon>Gunneridae</taxon>
        <taxon>Pentapetalae</taxon>
        <taxon>Dilleniales</taxon>
        <taxon>Dilleniaceae</taxon>
        <taxon>Dillenia</taxon>
    </lineage>
</organism>
<keyword evidence="3" id="KW-1185">Reference proteome</keyword>
<feature type="region of interest" description="Disordered" evidence="1">
    <location>
        <begin position="377"/>
        <end position="397"/>
    </location>
</feature>
<proteinExistence type="predicted"/>
<dbReference type="Proteomes" id="UP001370490">
    <property type="component" value="Unassembled WGS sequence"/>
</dbReference>
<feature type="non-terminal residue" evidence="2">
    <location>
        <position position="431"/>
    </location>
</feature>
<accession>A0AAN8VVX2</accession>
<dbReference type="EMBL" id="JBAMMX010000007">
    <property type="protein sequence ID" value="KAK6936772.1"/>
    <property type="molecule type" value="Genomic_DNA"/>
</dbReference>
<comment type="caution">
    <text evidence="2">The sequence shown here is derived from an EMBL/GenBank/DDBJ whole genome shotgun (WGS) entry which is preliminary data.</text>
</comment>